<keyword evidence="3" id="KW-0812">Transmembrane</keyword>
<evidence type="ECO:0000256" key="6">
    <source>
        <dbReference type="SAM" id="MobiDB-lite"/>
    </source>
</evidence>
<comment type="similarity">
    <text evidence="2">Belongs to the CDC50/LEM3 family.</text>
</comment>
<keyword evidence="5" id="KW-0472">Membrane</keyword>
<feature type="region of interest" description="Disordered" evidence="6">
    <location>
        <begin position="43"/>
        <end position="67"/>
    </location>
</feature>
<dbReference type="InterPro" id="IPR005045">
    <property type="entry name" value="CDC50/LEM3_fam"/>
</dbReference>
<reference evidence="7 8" key="1">
    <citation type="submission" date="2023-05" db="EMBL/GenBank/DDBJ databases">
        <title>B98-5 Cell Line De Novo Hybrid Assembly: An Optical Mapping Approach.</title>
        <authorList>
            <person name="Kananen K."/>
            <person name="Auerbach J.A."/>
            <person name="Kautto E."/>
            <person name="Blachly J.S."/>
        </authorList>
    </citation>
    <scope>NUCLEOTIDE SEQUENCE [LARGE SCALE GENOMIC DNA]</scope>
    <source>
        <strain evidence="7">B95-8</strain>
        <tissue evidence="7">Cell line</tissue>
    </source>
</reference>
<protein>
    <submittedName>
        <fullName evidence="7">Uncharacterized protein</fullName>
    </submittedName>
</protein>
<keyword evidence="8" id="KW-1185">Reference proteome</keyword>
<gene>
    <name evidence="7" type="ORF">P7K49_031128</name>
</gene>
<dbReference type="Proteomes" id="UP001266305">
    <property type="component" value="Unassembled WGS sequence"/>
</dbReference>
<accession>A0ABQ9U461</accession>
<comment type="caution">
    <text evidence="7">The sequence shown here is derived from an EMBL/GenBank/DDBJ whole genome shotgun (WGS) entry which is preliminary data.</text>
</comment>
<evidence type="ECO:0000313" key="8">
    <source>
        <dbReference type="Proteomes" id="UP001266305"/>
    </source>
</evidence>
<sequence length="137" mass="15641">MAGGDEPCLAEGDSRGMGLQEKMMSNHRAFSSAVTIHDMQGTMAMNPHKTPSQNKQRNPAQSATEFKEKKYHKGNVYMYYKLHGFHQNLHRYIQSRSNRQLMGKDVKVVDFAVFKTDLATFCGIFLPHNHRTIRKGP</sequence>
<evidence type="ECO:0000313" key="7">
    <source>
        <dbReference type="EMBL" id="KAK2091844.1"/>
    </source>
</evidence>
<comment type="subcellular location">
    <subcellularLocation>
        <location evidence="1">Membrane</location>
    </subcellularLocation>
</comment>
<dbReference type="Pfam" id="PF03381">
    <property type="entry name" value="CDC50"/>
    <property type="match status" value="1"/>
</dbReference>
<feature type="compositionally biased region" description="Polar residues" evidence="6">
    <location>
        <begin position="49"/>
        <end position="64"/>
    </location>
</feature>
<name>A0ABQ9U461_SAGOE</name>
<evidence type="ECO:0000256" key="3">
    <source>
        <dbReference type="ARBA" id="ARBA00022692"/>
    </source>
</evidence>
<evidence type="ECO:0000256" key="2">
    <source>
        <dbReference type="ARBA" id="ARBA00009457"/>
    </source>
</evidence>
<proteinExistence type="inferred from homology"/>
<evidence type="ECO:0000256" key="5">
    <source>
        <dbReference type="ARBA" id="ARBA00023136"/>
    </source>
</evidence>
<keyword evidence="4" id="KW-1133">Transmembrane helix</keyword>
<dbReference type="EMBL" id="JASSZA010000016">
    <property type="protein sequence ID" value="KAK2091844.1"/>
    <property type="molecule type" value="Genomic_DNA"/>
</dbReference>
<organism evidence="7 8">
    <name type="scientific">Saguinus oedipus</name>
    <name type="common">Cotton-top tamarin</name>
    <name type="synonym">Oedipomidas oedipus</name>
    <dbReference type="NCBI Taxonomy" id="9490"/>
    <lineage>
        <taxon>Eukaryota</taxon>
        <taxon>Metazoa</taxon>
        <taxon>Chordata</taxon>
        <taxon>Craniata</taxon>
        <taxon>Vertebrata</taxon>
        <taxon>Euteleostomi</taxon>
        <taxon>Mammalia</taxon>
        <taxon>Eutheria</taxon>
        <taxon>Euarchontoglires</taxon>
        <taxon>Primates</taxon>
        <taxon>Haplorrhini</taxon>
        <taxon>Platyrrhini</taxon>
        <taxon>Cebidae</taxon>
        <taxon>Callitrichinae</taxon>
        <taxon>Saguinus</taxon>
    </lineage>
</organism>
<evidence type="ECO:0000256" key="1">
    <source>
        <dbReference type="ARBA" id="ARBA00004370"/>
    </source>
</evidence>
<evidence type="ECO:0000256" key="4">
    <source>
        <dbReference type="ARBA" id="ARBA00022989"/>
    </source>
</evidence>